<dbReference type="EMBL" id="UZAK01040012">
    <property type="protein sequence ID" value="VDP63903.1"/>
    <property type="molecule type" value="Genomic_DNA"/>
</dbReference>
<evidence type="ECO:0000313" key="2">
    <source>
        <dbReference type="Proteomes" id="UP000279833"/>
    </source>
</evidence>
<evidence type="ECO:0000313" key="1">
    <source>
        <dbReference type="EMBL" id="VDP63903.1"/>
    </source>
</evidence>
<proteinExistence type="predicted"/>
<gene>
    <name evidence="1" type="ORF">SCUD_LOCUS17614</name>
</gene>
<reference evidence="3" key="1">
    <citation type="submission" date="2016-06" db="UniProtKB">
        <authorList>
            <consortium name="WormBaseParasite"/>
        </authorList>
    </citation>
    <scope>IDENTIFICATION</scope>
</reference>
<reference evidence="1 2" key="2">
    <citation type="submission" date="2018-11" db="EMBL/GenBank/DDBJ databases">
        <authorList>
            <consortium name="Pathogen Informatics"/>
        </authorList>
    </citation>
    <scope>NUCLEOTIDE SEQUENCE [LARGE SCALE GENOMIC DNA]</scope>
    <source>
        <strain evidence="1">Dakar</strain>
        <strain evidence="2">Dakar, Senegal</strain>
    </source>
</reference>
<name>A0A183KRC8_9TREM</name>
<keyword evidence="2" id="KW-1185">Reference proteome</keyword>
<sequence length="46" mass="5829">MKQMLYIFVKYHHMYYKKYAVISLIKYVIQIVQVKYQNFLLLLKFH</sequence>
<dbReference type="Proteomes" id="UP000279833">
    <property type="component" value="Unassembled WGS sequence"/>
</dbReference>
<organism evidence="3">
    <name type="scientific">Schistosoma curassoni</name>
    <dbReference type="NCBI Taxonomy" id="6186"/>
    <lineage>
        <taxon>Eukaryota</taxon>
        <taxon>Metazoa</taxon>
        <taxon>Spiralia</taxon>
        <taxon>Lophotrochozoa</taxon>
        <taxon>Platyhelminthes</taxon>
        <taxon>Trematoda</taxon>
        <taxon>Digenea</taxon>
        <taxon>Strigeidida</taxon>
        <taxon>Schistosomatoidea</taxon>
        <taxon>Schistosomatidae</taxon>
        <taxon>Schistosoma</taxon>
    </lineage>
</organism>
<protein>
    <submittedName>
        <fullName evidence="1 3">Uncharacterized protein</fullName>
    </submittedName>
</protein>
<dbReference type="AlphaFoldDB" id="A0A183KRC8"/>
<evidence type="ECO:0000313" key="3">
    <source>
        <dbReference type="WBParaSite" id="SCUD_0001761701-mRNA-1"/>
    </source>
</evidence>
<accession>A0A183KRC8</accession>
<dbReference type="WBParaSite" id="SCUD_0001761701-mRNA-1">
    <property type="protein sequence ID" value="SCUD_0001761701-mRNA-1"/>
    <property type="gene ID" value="SCUD_0001761701"/>
</dbReference>